<organism evidence="3 4">
    <name type="scientific">Lymnaea stagnalis</name>
    <name type="common">Great pond snail</name>
    <name type="synonym">Helix stagnalis</name>
    <dbReference type="NCBI Taxonomy" id="6523"/>
    <lineage>
        <taxon>Eukaryota</taxon>
        <taxon>Metazoa</taxon>
        <taxon>Spiralia</taxon>
        <taxon>Lophotrochozoa</taxon>
        <taxon>Mollusca</taxon>
        <taxon>Gastropoda</taxon>
        <taxon>Heterobranchia</taxon>
        <taxon>Euthyneura</taxon>
        <taxon>Panpulmonata</taxon>
        <taxon>Hygrophila</taxon>
        <taxon>Lymnaeoidea</taxon>
        <taxon>Lymnaeidae</taxon>
        <taxon>Lymnaea</taxon>
    </lineage>
</organism>
<dbReference type="EMBL" id="CAXITT010000135">
    <property type="protein sequence ID" value="CAL1533138.1"/>
    <property type="molecule type" value="Genomic_DNA"/>
</dbReference>
<dbReference type="Pfam" id="PF00059">
    <property type="entry name" value="Lectin_C"/>
    <property type="match status" value="1"/>
</dbReference>
<dbReference type="InterPro" id="IPR001304">
    <property type="entry name" value="C-type_lectin-like"/>
</dbReference>
<comment type="caution">
    <text evidence="3">The sequence shown here is derived from an EMBL/GenBank/DDBJ whole genome shotgun (WGS) entry which is preliminary data.</text>
</comment>
<dbReference type="InterPro" id="IPR016186">
    <property type="entry name" value="C-type_lectin-like/link_sf"/>
</dbReference>
<feature type="domain" description="C-type lectin" evidence="2">
    <location>
        <begin position="39"/>
        <end position="151"/>
    </location>
</feature>
<dbReference type="PROSITE" id="PS50041">
    <property type="entry name" value="C_TYPE_LECTIN_2"/>
    <property type="match status" value="1"/>
</dbReference>
<keyword evidence="1" id="KW-0732">Signal</keyword>
<feature type="signal peptide" evidence="1">
    <location>
        <begin position="1"/>
        <end position="21"/>
    </location>
</feature>
<accession>A0AAV2HM15</accession>
<dbReference type="AlphaFoldDB" id="A0AAV2HM15"/>
<dbReference type="SUPFAM" id="SSF56436">
    <property type="entry name" value="C-type lectin-like"/>
    <property type="match status" value="1"/>
</dbReference>
<dbReference type="CDD" id="cd00037">
    <property type="entry name" value="CLECT"/>
    <property type="match status" value="1"/>
</dbReference>
<proteinExistence type="predicted"/>
<dbReference type="SMART" id="SM00034">
    <property type="entry name" value="CLECT"/>
    <property type="match status" value="1"/>
</dbReference>
<feature type="chain" id="PRO_5043954352" description="C-type lectin domain-containing protein" evidence="1">
    <location>
        <begin position="22"/>
        <end position="161"/>
    </location>
</feature>
<keyword evidence="4" id="KW-1185">Reference proteome</keyword>
<evidence type="ECO:0000259" key="2">
    <source>
        <dbReference type="PROSITE" id="PS50041"/>
    </source>
</evidence>
<name>A0AAV2HM15_LYMST</name>
<sequence length="161" mass="18565">MAAMTKLLLLFLMGHVGSANGQECLPQNENLKRFVLQQFRGVSYYISNDIYTTDDAAAKMCETICGYLAEVNSLVERNRLVSLMGNDDIGFLIGGTDKYREGYWEYARNRKPVEYLQWFYNEPNDYDGNEDCMCLLKVSVGFLDCPCARRLWELKYVCEVD</sequence>
<dbReference type="Gene3D" id="3.10.100.10">
    <property type="entry name" value="Mannose-Binding Protein A, subunit A"/>
    <property type="match status" value="1"/>
</dbReference>
<dbReference type="Proteomes" id="UP001497497">
    <property type="component" value="Unassembled WGS sequence"/>
</dbReference>
<evidence type="ECO:0000256" key="1">
    <source>
        <dbReference type="SAM" id="SignalP"/>
    </source>
</evidence>
<reference evidence="3 4" key="1">
    <citation type="submission" date="2024-04" db="EMBL/GenBank/DDBJ databases">
        <authorList>
            <consortium name="Genoscope - CEA"/>
            <person name="William W."/>
        </authorList>
    </citation>
    <scope>NUCLEOTIDE SEQUENCE [LARGE SCALE GENOMIC DNA]</scope>
</reference>
<dbReference type="InterPro" id="IPR016187">
    <property type="entry name" value="CTDL_fold"/>
</dbReference>
<gene>
    <name evidence="3" type="ORF">GSLYS_00007156001</name>
</gene>
<evidence type="ECO:0000313" key="4">
    <source>
        <dbReference type="Proteomes" id="UP001497497"/>
    </source>
</evidence>
<evidence type="ECO:0000313" key="3">
    <source>
        <dbReference type="EMBL" id="CAL1533138.1"/>
    </source>
</evidence>
<protein>
    <recommendedName>
        <fullName evidence="2">C-type lectin domain-containing protein</fullName>
    </recommendedName>
</protein>